<reference evidence="1" key="1">
    <citation type="journal article" date="2015" name="Nature">
        <title>Complex archaea that bridge the gap between prokaryotes and eukaryotes.</title>
        <authorList>
            <person name="Spang A."/>
            <person name="Saw J.H."/>
            <person name="Jorgensen S.L."/>
            <person name="Zaremba-Niedzwiedzka K."/>
            <person name="Martijn J."/>
            <person name="Lind A.E."/>
            <person name="van Eijk R."/>
            <person name="Schleper C."/>
            <person name="Guy L."/>
            <person name="Ettema T.J."/>
        </authorList>
    </citation>
    <scope>NUCLEOTIDE SEQUENCE</scope>
</reference>
<gene>
    <name evidence="1" type="ORF">LCGC14_0879990</name>
</gene>
<protein>
    <submittedName>
        <fullName evidence="1">Uncharacterized protein</fullName>
    </submittedName>
</protein>
<evidence type="ECO:0000313" key="1">
    <source>
        <dbReference type="EMBL" id="KKN25916.1"/>
    </source>
</evidence>
<organism evidence="1">
    <name type="scientific">marine sediment metagenome</name>
    <dbReference type="NCBI Taxonomy" id="412755"/>
    <lineage>
        <taxon>unclassified sequences</taxon>
        <taxon>metagenomes</taxon>
        <taxon>ecological metagenomes</taxon>
    </lineage>
</organism>
<proteinExistence type="predicted"/>
<dbReference type="AlphaFoldDB" id="A0A0F9RLR2"/>
<sequence>MKQEILSLIELYCERAKNKKRPASDLRGELIIFINFLRSGDYEIVNRNKLIEIVKILKEITLIERLDV</sequence>
<dbReference type="EMBL" id="LAZR01002761">
    <property type="protein sequence ID" value="KKN25916.1"/>
    <property type="molecule type" value="Genomic_DNA"/>
</dbReference>
<name>A0A0F9RLR2_9ZZZZ</name>
<accession>A0A0F9RLR2</accession>
<comment type="caution">
    <text evidence="1">The sequence shown here is derived from an EMBL/GenBank/DDBJ whole genome shotgun (WGS) entry which is preliminary data.</text>
</comment>